<dbReference type="SUPFAM" id="SSF52087">
    <property type="entry name" value="CRAL/TRIO domain"/>
    <property type="match status" value="1"/>
</dbReference>
<feature type="domain" description="CRAL-TRIO" evidence="1">
    <location>
        <begin position="103"/>
        <end position="265"/>
    </location>
</feature>
<dbReference type="SUPFAM" id="SSF46938">
    <property type="entry name" value="CRAL/TRIO N-terminal domain"/>
    <property type="match status" value="1"/>
</dbReference>
<dbReference type="Gene3D" id="3.40.525.10">
    <property type="entry name" value="CRAL-TRIO lipid binding domain"/>
    <property type="match status" value="1"/>
</dbReference>
<dbReference type="PRINTS" id="PR00180">
    <property type="entry name" value="CRETINALDHBP"/>
</dbReference>
<sequence>QKSQAGSPPSLTMERISPDLEIVAQRELGETQQVKKDAVAQLRALLAEDPVLRCPLDEEFLVKFLRSRKFRVKETLDVIRRYFRVRLEHTDIFDNLLPSCILYDAILHQNKLLTVLKKRDSLGRLILILKLGAWNPAVCSLNEFFRGIIVGAECSLMEPKIQIAGVVGVVDLDGLHISHLLYYTPSEVRKSLKLIQECYPVRVKGIYVINNPPVFQVIYAVIRLLLKPKLQKRMHLIGRDYEKLHKLVPREVLPKEYGGVLESYDYGELEATFRSKEEFFVGLGRYGYQERQALKEFVGSVRTDRRSAVN</sequence>
<protein>
    <submittedName>
        <fullName evidence="2">Putative phosphatidylinositol transfer protein sec14</fullName>
    </submittedName>
</protein>
<feature type="non-terminal residue" evidence="2">
    <location>
        <position position="1"/>
    </location>
</feature>
<dbReference type="Pfam" id="PF00650">
    <property type="entry name" value="CRAL_TRIO"/>
    <property type="match status" value="1"/>
</dbReference>
<dbReference type="Gene3D" id="1.20.5.1200">
    <property type="entry name" value="Alpha-tocopherol transfer"/>
    <property type="match status" value="1"/>
</dbReference>
<dbReference type="PANTHER" id="PTHR10174:SF130">
    <property type="entry name" value="ALPHA-TOCOPHEROL TRANSFER PROTEIN-LIKE"/>
    <property type="match status" value="1"/>
</dbReference>
<dbReference type="CDD" id="cd00170">
    <property type="entry name" value="SEC14"/>
    <property type="match status" value="1"/>
</dbReference>
<dbReference type="SMART" id="SM01100">
    <property type="entry name" value="CRAL_TRIO_N"/>
    <property type="match status" value="1"/>
</dbReference>
<accession>A0A131XX48</accession>
<dbReference type="GO" id="GO:0016020">
    <property type="term" value="C:membrane"/>
    <property type="evidence" value="ECO:0007669"/>
    <property type="project" value="TreeGrafter"/>
</dbReference>
<dbReference type="InterPro" id="IPR011074">
    <property type="entry name" value="CRAL/TRIO_N_dom"/>
</dbReference>
<name>A0A131XX48_IXORI</name>
<dbReference type="AlphaFoldDB" id="A0A131XX48"/>
<dbReference type="PANTHER" id="PTHR10174">
    <property type="entry name" value="ALPHA-TOCOPHEROL TRANSFER PROTEIN-RELATED"/>
    <property type="match status" value="1"/>
</dbReference>
<dbReference type="GO" id="GO:1902936">
    <property type="term" value="F:phosphatidylinositol bisphosphate binding"/>
    <property type="evidence" value="ECO:0007669"/>
    <property type="project" value="TreeGrafter"/>
</dbReference>
<dbReference type="Gene3D" id="1.10.8.20">
    <property type="entry name" value="N-terminal domain of phosphatidylinositol transfer protein sec14p"/>
    <property type="match status" value="1"/>
</dbReference>
<dbReference type="SMART" id="SM00516">
    <property type="entry name" value="SEC14"/>
    <property type="match status" value="1"/>
</dbReference>
<dbReference type="PROSITE" id="PS50191">
    <property type="entry name" value="CRAL_TRIO"/>
    <property type="match status" value="1"/>
</dbReference>
<dbReference type="InterPro" id="IPR001251">
    <property type="entry name" value="CRAL-TRIO_dom"/>
</dbReference>
<dbReference type="InterPro" id="IPR036273">
    <property type="entry name" value="CRAL/TRIO_N_dom_sf"/>
</dbReference>
<proteinExistence type="evidence at transcript level"/>
<evidence type="ECO:0000313" key="2">
    <source>
        <dbReference type="EMBL" id="JAP71609.1"/>
    </source>
</evidence>
<reference evidence="2" key="1">
    <citation type="submission" date="2016-02" db="EMBL/GenBank/DDBJ databases">
        <title>RNAseq analyses of the midgut from blood- or serum-fed Ixodes ricinus ticks.</title>
        <authorList>
            <person name="Perner J."/>
            <person name="Provaznik J."/>
            <person name="Schrenkova J."/>
            <person name="Urbanova V."/>
            <person name="Ribeiro J.M."/>
            <person name="Kopacek P."/>
        </authorList>
    </citation>
    <scope>NUCLEOTIDE SEQUENCE</scope>
    <source>
        <tissue evidence="2">Gut</tissue>
    </source>
</reference>
<organism evidence="2">
    <name type="scientific">Ixodes ricinus</name>
    <name type="common">Common tick</name>
    <name type="synonym">Acarus ricinus</name>
    <dbReference type="NCBI Taxonomy" id="34613"/>
    <lineage>
        <taxon>Eukaryota</taxon>
        <taxon>Metazoa</taxon>
        <taxon>Ecdysozoa</taxon>
        <taxon>Arthropoda</taxon>
        <taxon>Chelicerata</taxon>
        <taxon>Arachnida</taxon>
        <taxon>Acari</taxon>
        <taxon>Parasitiformes</taxon>
        <taxon>Ixodida</taxon>
        <taxon>Ixodoidea</taxon>
        <taxon>Ixodidae</taxon>
        <taxon>Ixodinae</taxon>
        <taxon>Ixodes</taxon>
    </lineage>
</organism>
<dbReference type="InterPro" id="IPR036865">
    <property type="entry name" value="CRAL-TRIO_dom_sf"/>
</dbReference>
<dbReference type="EMBL" id="GEFM01004187">
    <property type="protein sequence ID" value="JAP71609.1"/>
    <property type="molecule type" value="mRNA"/>
</dbReference>
<evidence type="ECO:0000259" key="1">
    <source>
        <dbReference type="PROSITE" id="PS50191"/>
    </source>
</evidence>